<dbReference type="InterPro" id="IPR005202">
    <property type="entry name" value="TF_GRAS"/>
</dbReference>
<evidence type="ECO:0000256" key="1">
    <source>
        <dbReference type="ARBA" id="ARBA00023015"/>
    </source>
</evidence>
<evidence type="ECO:0000256" key="3">
    <source>
        <dbReference type="SAM" id="MobiDB-lite"/>
    </source>
</evidence>
<dbReference type="AlphaFoldDB" id="A0A8T0III4"/>
<name>A0A8T0III4_CERPU</name>
<comment type="caution">
    <text evidence="4">The sequence shown here is derived from an EMBL/GenBank/DDBJ whole genome shotgun (WGS) entry which is preliminary data.</text>
</comment>
<organism evidence="4 5">
    <name type="scientific">Ceratodon purpureus</name>
    <name type="common">Fire moss</name>
    <name type="synonym">Dicranum purpureum</name>
    <dbReference type="NCBI Taxonomy" id="3225"/>
    <lineage>
        <taxon>Eukaryota</taxon>
        <taxon>Viridiplantae</taxon>
        <taxon>Streptophyta</taxon>
        <taxon>Embryophyta</taxon>
        <taxon>Bryophyta</taxon>
        <taxon>Bryophytina</taxon>
        <taxon>Bryopsida</taxon>
        <taxon>Dicranidae</taxon>
        <taxon>Pseudoditrichales</taxon>
        <taxon>Ditrichaceae</taxon>
        <taxon>Ceratodon</taxon>
    </lineage>
</organism>
<feature type="region of interest" description="Disordered" evidence="3">
    <location>
        <begin position="35"/>
        <end position="61"/>
    </location>
</feature>
<dbReference type="EMBL" id="CM026423">
    <property type="protein sequence ID" value="KAG0582617.1"/>
    <property type="molecule type" value="Genomic_DNA"/>
</dbReference>
<feature type="region of interest" description="Disordered" evidence="3">
    <location>
        <begin position="75"/>
        <end position="94"/>
    </location>
</feature>
<keyword evidence="2" id="KW-0804">Transcription</keyword>
<evidence type="ECO:0000256" key="2">
    <source>
        <dbReference type="ARBA" id="ARBA00023163"/>
    </source>
</evidence>
<sequence>MADGDLASIFRHRQLQPQPVQADQWGSAMGMAMAAPPHAIPPTSSQDSWDYPNSLSPQSPFEYHDQYQRMLQSKSFSSLRPPAPQRGHVQGHGHIQNQGQFHAIPTQVDAAALSRKRDYQGSDYQMRGKLQGSLSSGSTGNFGEVVRIAPGQDSCGPGFQVSGNGGQVPGTGGSYGELGAMPVGVSTGMSGVSSSWTSATDCKVTELATELESEILGDLRPGPGYLADHYPGRLLAAQGNDGNQGGGMALEMQQGGQQNRPGDAPIIKVLDTASSLKMEPKSGGQQANSTTGLQLVHLLLACAEAVANEQMDLAHVVLARLSAMLVPCTTTMQRLGSVFVDALHARITQTATSGRYKGLERDKDVAMLDMLQAFSGIYEFTPFIKLPHLTLNQIILDAVEGEAHIHVIDLNTGWRGMQWPAFIQALALRPGGPPKLRITSIGKSDDLEHSREKLQDYALNLQVPFEFCPIMCDLKAFDVRMVDIRDWEVVCINSVNQFHQLLTWGDDRFHRFLCDLRSLHPRVLAFTENDADHNSSTFLHRFFECLRYYSAVYDALDASLPQGSYALQQVEHLFTGQKIRNIVACEGEDRITRHETLANWSRRMEMAGFRATPIGTRAISQARLLLHLYFAQSGYTLRTENGAVVLGWDNMPLLGATAWRS</sequence>
<accession>A0A8T0III4</accession>
<proteinExistence type="predicted"/>
<keyword evidence="1" id="KW-0805">Transcription regulation</keyword>
<dbReference type="PROSITE" id="PS50985">
    <property type="entry name" value="GRAS"/>
    <property type="match status" value="1"/>
</dbReference>
<evidence type="ECO:0000313" key="4">
    <source>
        <dbReference type="EMBL" id="KAG0582617.1"/>
    </source>
</evidence>
<dbReference type="Pfam" id="PF03514">
    <property type="entry name" value="GRAS"/>
    <property type="match status" value="1"/>
</dbReference>
<gene>
    <name evidence="4" type="ORF">KC19_3G073200</name>
</gene>
<dbReference type="Proteomes" id="UP000822688">
    <property type="component" value="Chromosome 3"/>
</dbReference>
<reference evidence="4" key="1">
    <citation type="submission" date="2020-06" db="EMBL/GenBank/DDBJ databases">
        <title>WGS assembly of Ceratodon purpureus strain R40.</title>
        <authorList>
            <person name="Carey S.B."/>
            <person name="Jenkins J."/>
            <person name="Shu S."/>
            <person name="Lovell J.T."/>
            <person name="Sreedasyam A."/>
            <person name="Maumus F."/>
            <person name="Tiley G.P."/>
            <person name="Fernandez-Pozo N."/>
            <person name="Barry K."/>
            <person name="Chen C."/>
            <person name="Wang M."/>
            <person name="Lipzen A."/>
            <person name="Daum C."/>
            <person name="Saski C.A."/>
            <person name="Payton A.C."/>
            <person name="Mcbreen J.C."/>
            <person name="Conrad R.E."/>
            <person name="Kollar L.M."/>
            <person name="Olsson S."/>
            <person name="Huttunen S."/>
            <person name="Landis J.B."/>
            <person name="Wickett N.J."/>
            <person name="Johnson M.G."/>
            <person name="Rensing S.A."/>
            <person name="Grimwood J."/>
            <person name="Schmutz J."/>
            <person name="Mcdaniel S.F."/>
        </authorList>
    </citation>
    <scope>NUCLEOTIDE SEQUENCE</scope>
    <source>
        <strain evidence="4">R40</strain>
    </source>
</reference>
<keyword evidence="5" id="KW-1185">Reference proteome</keyword>
<protein>
    <submittedName>
        <fullName evidence="4">Uncharacterized protein</fullName>
    </submittedName>
</protein>
<evidence type="ECO:0000313" key="5">
    <source>
        <dbReference type="Proteomes" id="UP000822688"/>
    </source>
</evidence>
<dbReference type="PANTHER" id="PTHR31636">
    <property type="entry name" value="OSJNBA0084A10.13 PROTEIN-RELATED"/>
    <property type="match status" value="1"/>
</dbReference>
<feature type="compositionally biased region" description="Polar residues" evidence="3">
    <location>
        <begin position="43"/>
        <end position="59"/>
    </location>
</feature>